<organism evidence="5 6">
    <name type="scientific">Lyophyllum shimeji</name>
    <name type="common">Hon-shimeji</name>
    <name type="synonym">Tricholoma shimeji</name>
    <dbReference type="NCBI Taxonomy" id="47721"/>
    <lineage>
        <taxon>Eukaryota</taxon>
        <taxon>Fungi</taxon>
        <taxon>Dikarya</taxon>
        <taxon>Basidiomycota</taxon>
        <taxon>Agaricomycotina</taxon>
        <taxon>Agaricomycetes</taxon>
        <taxon>Agaricomycetidae</taxon>
        <taxon>Agaricales</taxon>
        <taxon>Tricholomatineae</taxon>
        <taxon>Lyophyllaceae</taxon>
        <taxon>Lyophyllum</taxon>
    </lineage>
</organism>
<dbReference type="GO" id="GO:0044027">
    <property type="term" value="P:negative regulation of gene expression via chromosomal CpG island methylation"/>
    <property type="evidence" value="ECO:0007669"/>
    <property type="project" value="TreeGrafter"/>
</dbReference>
<gene>
    <name evidence="5" type="ORF">LshimejAT787_0800270</name>
</gene>
<comment type="subcellular location">
    <subcellularLocation>
        <location evidence="2">Nucleus</location>
    </subcellularLocation>
</comment>
<comment type="caution">
    <text evidence="5">The sequence shown here is derived from an EMBL/GenBank/DDBJ whole genome shotgun (WGS) entry which is preliminary data.</text>
</comment>
<evidence type="ECO:0000313" key="6">
    <source>
        <dbReference type="Proteomes" id="UP001063166"/>
    </source>
</evidence>
<feature type="region of interest" description="Disordered" evidence="3">
    <location>
        <begin position="236"/>
        <end position="297"/>
    </location>
</feature>
<dbReference type="PANTHER" id="PTHR14140">
    <property type="entry name" value="E3 UBIQUITIN-PROTEIN LIGASE UHRF-RELATED"/>
    <property type="match status" value="1"/>
</dbReference>
<reference evidence="5" key="1">
    <citation type="submission" date="2022-07" db="EMBL/GenBank/DDBJ databases">
        <title>The genome of Lyophyllum shimeji provides insight into the initial evolution of ectomycorrhizal fungal genome.</title>
        <authorList>
            <person name="Kobayashi Y."/>
            <person name="Shibata T."/>
            <person name="Hirakawa H."/>
            <person name="Shigenobu S."/>
            <person name="Nishiyama T."/>
            <person name="Yamada A."/>
            <person name="Hasebe M."/>
            <person name="Kawaguchi M."/>
        </authorList>
    </citation>
    <scope>NUCLEOTIDE SEQUENCE</scope>
    <source>
        <strain evidence="5">AT787</strain>
    </source>
</reference>
<dbReference type="SMART" id="SM00466">
    <property type="entry name" value="SRA"/>
    <property type="match status" value="1"/>
</dbReference>
<dbReference type="PROSITE" id="PS51015">
    <property type="entry name" value="YDG"/>
    <property type="match status" value="1"/>
</dbReference>
<evidence type="ECO:0000256" key="2">
    <source>
        <dbReference type="PROSITE-ProRule" id="PRU00358"/>
    </source>
</evidence>
<name>A0A9P3PRS8_LYOSH</name>
<dbReference type="GO" id="GO:0005634">
    <property type="term" value="C:nucleus"/>
    <property type="evidence" value="ECO:0007669"/>
    <property type="project" value="UniProtKB-SubCell"/>
</dbReference>
<evidence type="ECO:0000259" key="4">
    <source>
        <dbReference type="PROSITE" id="PS51015"/>
    </source>
</evidence>
<dbReference type="PANTHER" id="PTHR14140:SF27">
    <property type="entry name" value="OS04G0289800 PROTEIN"/>
    <property type="match status" value="1"/>
</dbReference>
<dbReference type="Proteomes" id="UP001063166">
    <property type="component" value="Unassembled WGS sequence"/>
</dbReference>
<evidence type="ECO:0000313" key="5">
    <source>
        <dbReference type="EMBL" id="GLB40156.1"/>
    </source>
</evidence>
<dbReference type="Pfam" id="PF02182">
    <property type="entry name" value="SAD_SRA"/>
    <property type="match status" value="1"/>
</dbReference>
<keyword evidence="1 2" id="KW-0539">Nucleus</keyword>
<dbReference type="AlphaFoldDB" id="A0A9P3PRS8"/>
<evidence type="ECO:0000256" key="1">
    <source>
        <dbReference type="ARBA" id="ARBA00023242"/>
    </source>
</evidence>
<dbReference type="InterPro" id="IPR036987">
    <property type="entry name" value="SRA-YDG_sf"/>
</dbReference>
<dbReference type="OrthoDB" id="2270193at2759"/>
<dbReference type="GO" id="GO:0016567">
    <property type="term" value="P:protein ubiquitination"/>
    <property type="evidence" value="ECO:0007669"/>
    <property type="project" value="TreeGrafter"/>
</dbReference>
<dbReference type="EMBL" id="BRPK01000008">
    <property type="protein sequence ID" value="GLB40156.1"/>
    <property type="molecule type" value="Genomic_DNA"/>
</dbReference>
<feature type="domain" description="YDG" evidence="4">
    <location>
        <begin position="25"/>
        <end position="184"/>
    </location>
</feature>
<dbReference type="InterPro" id="IPR045134">
    <property type="entry name" value="UHRF1/2-like"/>
</dbReference>
<proteinExistence type="predicted"/>
<dbReference type="GO" id="GO:0061630">
    <property type="term" value="F:ubiquitin protein ligase activity"/>
    <property type="evidence" value="ECO:0007669"/>
    <property type="project" value="TreeGrafter"/>
</dbReference>
<dbReference type="SUPFAM" id="SSF88697">
    <property type="entry name" value="PUA domain-like"/>
    <property type="match status" value="1"/>
</dbReference>
<dbReference type="InterPro" id="IPR015947">
    <property type="entry name" value="PUA-like_sf"/>
</dbReference>
<feature type="compositionally biased region" description="Acidic residues" evidence="3">
    <location>
        <begin position="283"/>
        <end position="292"/>
    </location>
</feature>
<dbReference type="InterPro" id="IPR003105">
    <property type="entry name" value="SRA_YDG"/>
</dbReference>
<keyword evidence="6" id="KW-1185">Reference proteome</keyword>
<accession>A0A9P3PRS8</accession>
<feature type="region of interest" description="Disordered" evidence="3">
    <location>
        <begin position="1"/>
        <end position="34"/>
    </location>
</feature>
<dbReference type="Gene3D" id="2.30.280.10">
    <property type="entry name" value="SRA-YDG"/>
    <property type="match status" value="1"/>
</dbReference>
<evidence type="ECO:0000256" key="3">
    <source>
        <dbReference type="SAM" id="MobiDB-lite"/>
    </source>
</evidence>
<protein>
    <submittedName>
        <fullName evidence="5">SAD/SRA domain containing protein</fullName>
    </submittedName>
</protein>
<feature type="region of interest" description="Disordered" evidence="3">
    <location>
        <begin position="312"/>
        <end position="345"/>
    </location>
</feature>
<sequence length="345" mass="37895">MSGGNWLKGAKPSEAPGRGNPKIHGEIPGYPVGSTFRTRPELSAAAVHAPIRAGIHGGAGDSAYSVVLSFGYEDDEDHGENFIYTGQGGRDSNVSKIDKMQGKESWETVQTRDQEWVRGNKALQISSVTGRPVRVIRGTPQKGKPGSPYAPAEGYRYDGLYQVIRAWREKGKTGFTTCRFEFQRLPNQKPLPGSGAVVKTYSQPIPGLSRSTPELPAIHIQRQSQTFSHLRNNAVAGPSRVTKPHTPRPPYRPPSEFLKSRQGTSDTTVVAGPSHSKRRHKDDDDDDEDMLEEWSTASRDSIVAADVLVRTSGKAYSDKSDMKGRKKQLPNISFKKIKRSGSEEV</sequence>